<protein>
    <submittedName>
        <fullName evidence="2">Uncharacterized protein</fullName>
    </submittedName>
</protein>
<dbReference type="AlphaFoldDB" id="A0A8T9BFD9"/>
<evidence type="ECO:0000256" key="1">
    <source>
        <dbReference type="SAM" id="MobiDB-lite"/>
    </source>
</evidence>
<feature type="compositionally biased region" description="Polar residues" evidence="1">
    <location>
        <begin position="50"/>
        <end position="87"/>
    </location>
</feature>
<dbReference type="Proteomes" id="UP000469559">
    <property type="component" value="Unassembled WGS sequence"/>
</dbReference>
<gene>
    <name evidence="2" type="ORF">LARI1_G003669</name>
</gene>
<feature type="compositionally biased region" description="Basic and acidic residues" evidence="1">
    <location>
        <begin position="34"/>
        <end position="48"/>
    </location>
</feature>
<name>A0A8T9BFD9_9HELO</name>
<sequence length="486" mass="55018">MLLTRPLPPQFLIPAWSARQLAGAHAVLHQQRACKSDDTSSQNKEDVRFNWNSNRGTTISWTTDTKNANPSPLSSSTSARETSPRSTGDSRDSTHSLHRPSTMRRASSDPRPAKPTAALSLFEELFPEEGEAKKRAEERREKLGRLPAFDWKKTIAGAENRNNVTRGVVERKRLQEEFGSLPSQARVALNGNGLRAENQQPGYFSEKEAEDGERGRRREASVLVLNSATKTLEESDFFRVGPRGGHIEGWTIIPGRENHTLRPLGHYFILFCNNVAAKAYLDNIYRLWRLAKQRSGWESSGIAGVPLPPGMLRDGEDIQKLVKSFTLVPPYSRLFLRMLSKPYKPGTLRLLDEGGPGAIAARKSKAENMVLITSDIGVIGHHELLRAIREDGKRRNMHWKLALCEDPLVQLKDDPVVDELEETGGSSESKRRTRTLRRPARYVLSFKDRHEARRFVREWHKRSMPEKREPKPGEELPPIVNAEILW</sequence>
<keyword evidence="3" id="KW-1185">Reference proteome</keyword>
<feature type="region of interest" description="Disordered" evidence="1">
    <location>
        <begin position="33"/>
        <end position="115"/>
    </location>
</feature>
<reference evidence="2 3" key="1">
    <citation type="submission" date="2018-05" db="EMBL/GenBank/DDBJ databases">
        <title>Whole genome sequencing for identification of molecular markers to develop diagnostic detection tools for the regulated plant pathogen Lachnellula willkommii.</title>
        <authorList>
            <person name="Giroux E."/>
            <person name="Bilodeau G."/>
        </authorList>
    </citation>
    <scope>NUCLEOTIDE SEQUENCE [LARGE SCALE GENOMIC DNA]</scope>
    <source>
        <strain evidence="2 3">CBS 203.66</strain>
    </source>
</reference>
<organism evidence="2 3">
    <name type="scientific">Lachnellula arida</name>
    <dbReference type="NCBI Taxonomy" id="1316785"/>
    <lineage>
        <taxon>Eukaryota</taxon>
        <taxon>Fungi</taxon>
        <taxon>Dikarya</taxon>
        <taxon>Ascomycota</taxon>
        <taxon>Pezizomycotina</taxon>
        <taxon>Leotiomycetes</taxon>
        <taxon>Helotiales</taxon>
        <taxon>Lachnaceae</taxon>
        <taxon>Lachnellula</taxon>
    </lineage>
</organism>
<evidence type="ECO:0000313" key="3">
    <source>
        <dbReference type="Proteomes" id="UP000469559"/>
    </source>
</evidence>
<evidence type="ECO:0000313" key="2">
    <source>
        <dbReference type="EMBL" id="TVY17209.1"/>
    </source>
</evidence>
<comment type="caution">
    <text evidence="2">The sequence shown here is derived from an EMBL/GenBank/DDBJ whole genome shotgun (WGS) entry which is preliminary data.</text>
</comment>
<dbReference type="EMBL" id="QGMF01000277">
    <property type="protein sequence ID" value="TVY17209.1"/>
    <property type="molecule type" value="Genomic_DNA"/>
</dbReference>
<accession>A0A8T9BFD9</accession>
<dbReference type="OrthoDB" id="5332316at2759"/>
<feature type="region of interest" description="Disordered" evidence="1">
    <location>
        <begin position="194"/>
        <end position="216"/>
    </location>
</feature>
<proteinExistence type="predicted"/>